<reference evidence="4 5" key="1">
    <citation type="submission" date="2017-12" db="EMBL/GenBank/DDBJ databases">
        <title>Sequencing, de novo assembly and annotation of complete genome of a new Thraustochytrid species, strain FCC1311.</title>
        <authorList>
            <person name="Sedici K."/>
            <person name="Godart F."/>
            <person name="Aiese Cigliano R."/>
            <person name="Sanseverino W."/>
            <person name="Barakat M."/>
            <person name="Ortet P."/>
            <person name="Marechal E."/>
            <person name="Cagnac O."/>
            <person name="Amato A."/>
        </authorList>
    </citation>
    <scope>NUCLEOTIDE SEQUENCE [LARGE SCALE GENOMIC DNA]</scope>
</reference>
<dbReference type="InterPro" id="IPR036291">
    <property type="entry name" value="NAD(P)-bd_dom_sf"/>
</dbReference>
<feature type="domain" description="Enoyl reductase (ER)" evidence="3">
    <location>
        <begin position="22"/>
        <end position="345"/>
    </location>
</feature>
<dbReference type="FunFam" id="3.40.50.720:FF:000121">
    <property type="entry name" value="Prostaglandin reductase 2"/>
    <property type="match status" value="1"/>
</dbReference>
<proteinExistence type="predicted"/>
<evidence type="ECO:0000313" key="4">
    <source>
        <dbReference type="EMBL" id="GBG29541.1"/>
    </source>
</evidence>
<dbReference type="Gene3D" id="3.40.50.720">
    <property type="entry name" value="NAD(P)-binding Rossmann-like Domain"/>
    <property type="match status" value="1"/>
</dbReference>
<evidence type="ECO:0000256" key="1">
    <source>
        <dbReference type="ARBA" id="ARBA00023002"/>
    </source>
</evidence>
<protein>
    <submittedName>
        <fullName evidence="4">Prostaglandin reductase 1</fullName>
    </submittedName>
</protein>
<dbReference type="OrthoDB" id="9992527at2759"/>
<dbReference type="EMBL" id="BEYU01000059">
    <property type="protein sequence ID" value="GBG29541.1"/>
    <property type="molecule type" value="Genomic_DNA"/>
</dbReference>
<keyword evidence="5" id="KW-1185">Reference proteome</keyword>
<comment type="caution">
    <text evidence="4">The sequence shown here is derived from an EMBL/GenBank/DDBJ whole genome shotgun (WGS) entry which is preliminary data.</text>
</comment>
<dbReference type="GO" id="GO:0016628">
    <property type="term" value="F:oxidoreductase activity, acting on the CH-CH group of donors, NAD or NADP as acceptor"/>
    <property type="evidence" value="ECO:0007669"/>
    <property type="project" value="InterPro"/>
</dbReference>
<organism evidence="4 5">
    <name type="scientific">Hondaea fermentalgiana</name>
    <dbReference type="NCBI Taxonomy" id="2315210"/>
    <lineage>
        <taxon>Eukaryota</taxon>
        <taxon>Sar</taxon>
        <taxon>Stramenopiles</taxon>
        <taxon>Bigyra</taxon>
        <taxon>Labyrinthulomycetes</taxon>
        <taxon>Thraustochytrida</taxon>
        <taxon>Thraustochytriidae</taxon>
        <taxon>Hondaea</taxon>
    </lineage>
</organism>
<dbReference type="AlphaFoldDB" id="A0A2R5GML1"/>
<keyword evidence="1" id="KW-0560">Oxidoreductase</keyword>
<dbReference type="Pfam" id="PF00107">
    <property type="entry name" value="ADH_zinc_N"/>
    <property type="match status" value="1"/>
</dbReference>
<dbReference type="Pfam" id="PF16884">
    <property type="entry name" value="ADH_N_2"/>
    <property type="match status" value="1"/>
</dbReference>
<sequence>MAQQQQHVVRLEKRPVGKPVPGQDLVYQEAPMPSEDDLKDGEVLIKNVYLTLDPAMRGWMMDRKSYMPPVELGAIMRGSSVGQVMASCDSSLQEGDWVLCRIEVGWAEYGIAEASKVTKIDISDDIPASVHLGALGTTGLTAYFGLIEIGQPKEGDTIVVSAAAGATGSMVCQIAKHVFGCRVIGIAGGSEKCQWLIDDLGVDEAIDYKQDEGEDFARALRKACPDGVDIYFDNVGGWILNEVFKQINFKARIVVCGAISGYNNTTPAPGPSAYTQLIITSSRMEGFIVSNYAKRFKEAKEDLTGWLKEGKITYKEDVIHGLSKAPRAFLKLFGEDGGNRGRIIIDIHAEDQD</sequence>
<dbReference type="SMART" id="SM00829">
    <property type="entry name" value="PKS_ER"/>
    <property type="match status" value="1"/>
</dbReference>
<name>A0A2R5GML1_9STRA</name>
<dbReference type="Gene3D" id="3.90.180.10">
    <property type="entry name" value="Medium-chain alcohol dehydrogenases, catalytic domain"/>
    <property type="match status" value="1"/>
</dbReference>
<dbReference type="SUPFAM" id="SSF51735">
    <property type="entry name" value="NAD(P)-binding Rossmann-fold domains"/>
    <property type="match status" value="1"/>
</dbReference>
<dbReference type="InterPro" id="IPR011032">
    <property type="entry name" value="GroES-like_sf"/>
</dbReference>
<dbReference type="InParanoid" id="A0A2R5GML1"/>
<accession>A0A2R5GML1</accession>
<evidence type="ECO:0000259" key="3">
    <source>
        <dbReference type="SMART" id="SM00829"/>
    </source>
</evidence>
<dbReference type="InterPro" id="IPR013149">
    <property type="entry name" value="ADH-like_C"/>
</dbReference>
<dbReference type="CDD" id="cd05288">
    <property type="entry name" value="PGDH"/>
    <property type="match status" value="1"/>
</dbReference>
<gene>
    <name evidence="4" type="ORF">FCC1311_057622</name>
</gene>
<evidence type="ECO:0000313" key="5">
    <source>
        <dbReference type="Proteomes" id="UP000241890"/>
    </source>
</evidence>
<dbReference type="Proteomes" id="UP000241890">
    <property type="component" value="Unassembled WGS sequence"/>
</dbReference>
<dbReference type="PANTHER" id="PTHR43205:SF42">
    <property type="entry name" value="ALCOHOL DEHYDROGENASE, ZINC-CONTAINING (AFU_ORTHOLOGUE AFUA_7G04530)"/>
    <property type="match status" value="1"/>
</dbReference>
<dbReference type="PANTHER" id="PTHR43205">
    <property type="entry name" value="PROSTAGLANDIN REDUCTASE"/>
    <property type="match status" value="1"/>
</dbReference>
<evidence type="ECO:0000256" key="2">
    <source>
        <dbReference type="SAM" id="MobiDB-lite"/>
    </source>
</evidence>
<dbReference type="SUPFAM" id="SSF50129">
    <property type="entry name" value="GroES-like"/>
    <property type="match status" value="1"/>
</dbReference>
<feature type="region of interest" description="Disordered" evidence="2">
    <location>
        <begin position="1"/>
        <end position="22"/>
    </location>
</feature>
<dbReference type="InterPro" id="IPR041694">
    <property type="entry name" value="ADH_N_2"/>
</dbReference>
<dbReference type="InterPro" id="IPR045010">
    <property type="entry name" value="MDR_fam"/>
</dbReference>
<dbReference type="InterPro" id="IPR020843">
    <property type="entry name" value="ER"/>
</dbReference>